<keyword evidence="7" id="KW-0732">Signal</keyword>
<comment type="caution">
    <text evidence="11">The sequence shown here is derived from an EMBL/GenBank/DDBJ whole genome shotgun (WGS) entry which is preliminary data.</text>
</comment>
<comment type="subcellular location">
    <subcellularLocation>
        <location evidence="2">Secreted</location>
    </subcellularLocation>
</comment>
<comment type="similarity">
    <text evidence="3">Belongs to the metallo-dependent hydrolases superfamily. Adenosine and AMP deaminases family. ADGF subfamily.</text>
</comment>
<dbReference type="GO" id="GO:0005576">
    <property type="term" value="C:extracellular region"/>
    <property type="evidence" value="ECO:0007669"/>
    <property type="project" value="UniProtKB-SubCell"/>
</dbReference>
<evidence type="ECO:0000259" key="10">
    <source>
        <dbReference type="Pfam" id="PF00962"/>
    </source>
</evidence>
<dbReference type="SUPFAM" id="SSF51556">
    <property type="entry name" value="Metallo-dependent hydrolases"/>
    <property type="match status" value="1"/>
</dbReference>
<name>A0A1M2W590_TRAPU</name>
<evidence type="ECO:0000256" key="5">
    <source>
        <dbReference type="ARBA" id="ARBA00022525"/>
    </source>
</evidence>
<evidence type="ECO:0000256" key="8">
    <source>
        <dbReference type="ARBA" id="ARBA00022801"/>
    </source>
</evidence>
<evidence type="ECO:0000256" key="9">
    <source>
        <dbReference type="ARBA" id="ARBA00047764"/>
    </source>
</evidence>
<dbReference type="AlphaFoldDB" id="A0A1M2W590"/>
<dbReference type="GO" id="GO:0046103">
    <property type="term" value="P:inosine biosynthetic process"/>
    <property type="evidence" value="ECO:0007669"/>
    <property type="project" value="TreeGrafter"/>
</dbReference>
<organism evidence="11 12">
    <name type="scientific">Trametes pubescens</name>
    <name type="common">White-rot fungus</name>
    <dbReference type="NCBI Taxonomy" id="154538"/>
    <lineage>
        <taxon>Eukaryota</taxon>
        <taxon>Fungi</taxon>
        <taxon>Dikarya</taxon>
        <taxon>Basidiomycota</taxon>
        <taxon>Agaricomycotina</taxon>
        <taxon>Agaricomycetes</taxon>
        <taxon>Polyporales</taxon>
        <taxon>Polyporaceae</taxon>
        <taxon>Trametes</taxon>
    </lineage>
</organism>
<evidence type="ECO:0000256" key="2">
    <source>
        <dbReference type="ARBA" id="ARBA00004613"/>
    </source>
</evidence>
<gene>
    <name evidence="11" type="ORF">TRAPUB_8490</name>
</gene>
<dbReference type="PANTHER" id="PTHR11409">
    <property type="entry name" value="ADENOSINE DEAMINASE"/>
    <property type="match status" value="1"/>
</dbReference>
<dbReference type="FunFam" id="3.20.20.140:FF:000017">
    <property type="entry name" value="Adenosine deaminase 2"/>
    <property type="match status" value="1"/>
</dbReference>
<proteinExistence type="inferred from homology"/>
<dbReference type="OMA" id="LYKYRPT"/>
<dbReference type="Gene3D" id="3.20.20.140">
    <property type="entry name" value="Metal-dependent hydrolases"/>
    <property type="match status" value="1"/>
</dbReference>
<dbReference type="STRING" id="154538.A0A1M2W590"/>
<comment type="cofactor">
    <cofactor evidence="1">
        <name>Zn(2+)</name>
        <dbReference type="ChEBI" id="CHEBI:29105"/>
    </cofactor>
</comment>
<evidence type="ECO:0000256" key="3">
    <source>
        <dbReference type="ARBA" id="ARBA00006083"/>
    </source>
</evidence>
<evidence type="ECO:0000256" key="6">
    <source>
        <dbReference type="ARBA" id="ARBA00022723"/>
    </source>
</evidence>
<dbReference type="InterPro" id="IPR001365">
    <property type="entry name" value="A_deaminase_dom"/>
</dbReference>
<evidence type="ECO:0000313" key="11">
    <source>
        <dbReference type="EMBL" id="OJT14920.1"/>
    </source>
</evidence>
<dbReference type="Proteomes" id="UP000184267">
    <property type="component" value="Unassembled WGS sequence"/>
</dbReference>
<dbReference type="InterPro" id="IPR032466">
    <property type="entry name" value="Metal_Hydrolase"/>
</dbReference>
<dbReference type="EMBL" id="MNAD01000217">
    <property type="protein sequence ID" value="OJT14920.1"/>
    <property type="molecule type" value="Genomic_DNA"/>
</dbReference>
<reference evidence="11 12" key="1">
    <citation type="submission" date="2016-10" db="EMBL/GenBank/DDBJ databases">
        <title>Genome sequence of the basidiomycete white-rot fungus Trametes pubescens.</title>
        <authorList>
            <person name="Makela M.R."/>
            <person name="Granchi Z."/>
            <person name="Peng M."/>
            <person name="De Vries R.P."/>
            <person name="Grigoriev I."/>
            <person name="Riley R."/>
            <person name="Hilden K."/>
        </authorList>
    </citation>
    <scope>NUCLEOTIDE SEQUENCE [LARGE SCALE GENOMIC DNA]</scope>
    <source>
        <strain evidence="11 12">FBCC735</strain>
    </source>
</reference>
<accession>A0A1M2W590</accession>
<dbReference type="PANTHER" id="PTHR11409:SF39">
    <property type="entry name" value="ADENOSINE DEAMINASE 2"/>
    <property type="match status" value="1"/>
</dbReference>
<keyword evidence="5" id="KW-0964">Secreted</keyword>
<evidence type="ECO:0000313" key="12">
    <source>
        <dbReference type="Proteomes" id="UP000184267"/>
    </source>
</evidence>
<dbReference type="GO" id="GO:0006154">
    <property type="term" value="P:adenosine catabolic process"/>
    <property type="evidence" value="ECO:0007669"/>
    <property type="project" value="TreeGrafter"/>
</dbReference>
<dbReference type="GO" id="GO:0046872">
    <property type="term" value="F:metal ion binding"/>
    <property type="evidence" value="ECO:0007669"/>
    <property type="project" value="UniProtKB-KW"/>
</dbReference>
<feature type="domain" description="Adenosine deaminase" evidence="10">
    <location>
        <begin position="209"/>
        <end position="522"/>
    </location>
</feature>
<keyword evidence="8" id="KW-0378">Hydrolase</keyword>
<keyword evidence="6" id="KW-0479">Metal-binding</keyword>
<keyword evidence="12" id="KW-1185">Reference proteome</keyword>
<comment type="catalytic activity">
    <reaction evidence="9">
        <text>adenosine + H2O + H(+) = inosine + NH4(+)</text>
        <dbReference type="Rhea" id="RHEA:24408"/>
        <dbReference type="ChEBI" id="CHEBI:15377"/>
        <dbReference type="ChEBI" id="CHEBI:15378"/>
        <dbReference type="ChEBI" id="CHEBI:16335"/>
        <dbReference type="ChEBI" id="CHEBI:17596"/>
        <dbReference type="ChEBI" id="CHEBI:28938"/>
        <dbReference type="EC" id="3.5.4.4"/>
    </reaction>
</comment>
<sequence>MDDYLIQRKQLIADDRALRIDHTAQRKIPDEEHQADKILGHIRSSEAESVWSATQPMKQLHGSQQLFPGMEFLTARETIVGTKLFDILSKMPKGGLLHAHHAAMVRVDVLLRLALSQPAVHIRVPAVLSLATIGTVLPEFRGLPRAEWTTHPSITDQRYAPDTWVPIQNARSNFSHALSGPEGFDRWFTNTMTINPSEAYGTHNTTGEIWKKFQSTFIAAQGLIFFEPISTEYIRELFDASIEDGISYVEIRMAFHQKYMTGADGERNVPHRVWLQLYDRVLEEVKADMKQQGREDEFVGSRIIYSILRIITPEEIEWYLEDCIAMKQEFPHLISGFDLVGHEDTLLPLIYYAEPLLRFVERQKELGIEIPFMFHAGETLGDGTVADMNLYDAILLGTKRIGHGFSLIKHPKLMQICREKDICVEERNTGMAPFGSLYIMRVQSLAQRLTGSMPMHPLPAVMNQGVHVALCSDDPAVFGNMGLTFDFYQVFVASEVKSLATLHELVWDSIRYSALDCEEKESAFGKLERRWNIFVRYILDTYGAEG</sequence>
<evidence type="ECO:0000256" key="4">
    <source>
        <dbReference type="ARBA" id="ARBA00012784"/>
    </source>
</evidence>
<dbReference type="Pfam" id="PF00962">
    <property type="entry name" value="A_deaminase"/>
    <property type="match status" value="1"/>
</dbReference>
<dbReference type="InterPro" id="IPR006330">
    <property type="entry name" value="Ado/ade_deaminase"/>
</dbReference>
<evidence type="ECO:0000256" key="1">
    <source>
        <dbReference type="ARBA" id="ARBA00001947"/>
    </source>
</evidence>
<dbReference type="EC" id="3.5.4.4" evidence="4"/>
<dbReference type="GO" id="GO:0004000">
    <property type="term" value="F:adenosine deaminase activity"/>
    <property type="evidence" value="ECO:0007669"/>
    <property type="project" value="TreeGrafter"/>
</dbReference>
<dbReference type="OrthoDB" id="7202371at2759"/>
<evidence type="ECO:0000256" key="7">
    <source>
        <dbReference type="ARBA" id="ARBA00022729"/>
    </source>
</evidence>
<protein>
    <recommendedName>
        <fullName evidence="4">adenosine deaminase</fullName>
        <ecNumber evidence="4">3.5.4.4</ecNumber>
    </recommendedName>
</protein>